<dbReference type="EMBL" id="KX883621">
    <property type="protein sequence ID" value="APG77294.1"/>
    <property type="molecule type" value="Genomic_RNA"/>
</dbReference>
<evidence type="ECO:0000313" key="1">
    <source>
        <dbReference type="EMBL" id="APG77294.1"/>
    </source>
</evidence>
<protein>
    <submittedName>
        <fullName evidence="1">Uncharacterized protein</fullName>
    </submittedName>
</protein>
<proteinExistence type="predicted"/>
<name>A0A1L3KIU2_9VIRU</name>
<accession>A0A1L3KIU2</accession>
<organism evidence="1">
    <name type="scientific">Wenzhou levi-like virus 4</name>
    <dbReference type="NCBI Taxonomy" id="1923570"/>
    <lineage>
        <taxon>Viruses</taxon>
        <taxon>Riboviria</taxon>
    </lineage>
</organism>
<sequence>MSIKYIFKKTDTLPRSVIGNVLRTTGPDTTVYSLPGHTPVNPFTLTAVSRLPVPRKGNAGTTKTTLSLRREVTINKGTDQEKIVPMIARIETSVPVGVSQDDFKAMIEGLACPLLLDEIHVNDLFLSGLPIATTDVPDNEPLPPALL</sequence>
<reference evidence="1" key="1">
    <citation type="journal article" date="2016" name="Nature">
        <title>Redefining the invertebrate RNA virosphere.</title>
        <authorList>
            <person name="Shi M."/>
            <person name="Lin X.D."/>
            <person name="Tian J.H."/>
            <person name="Chen L.J."/>
            <person name="Chen X."/>
            <person name="Li C.X."/>
            <person name="Qin X.C."/>
            <person name="Li J."/>
            <person name="Cao J.P."/>
            <person name="Eden J.S."/>
            <person name="Buchmann J."/>
            <person name="Wang W."/>
            <person name="Xu J."/>
            <person name="Holmes E.C."/>
            <person name="Zhang Y.Z."/>
        </authorList>
    </citation>
    <scope>NUCLEOTIDE SEQUENCE</scope>
    <source>
        <strain evidence="1">WZSLuoI85062</strain>
    </source>
</reference>